<feature type="region of interest" description="Disordered" evidence="1">
    <location>
        <begin position="84"/>
        <end position="255"/>
    </location>
</feature>
<gene>
    <name evidence="3" type="ORF">SAMN05421806_110148</name>
</gene>
<name>A0A1G9DYM4_9ACTN</name>
<sequence length="255" mass="25951">MENWREDALSGHTHDPNEVTIQIDGLGRLSGSELPVAESRDAADRPVFVDESGSRGRKLRKIGWILGAVCAVYAVVLIGTLASGNSEAPWMPGLGKDSNSSTKVKPSPSPADSSAPAEAEKTPGPGESIVGSQDPLLPGTSTSDPATEPSTSGKPSGKPTKNPDPDPDPSTQNPDPDPSTQNPDPDPEPTDPVDPEPTGPVDPTEGNVVGGVGGGQQQPVSSDTDQGRTGTDTAPLESGPAEPAESHLLLAGAAL</sequence>
<dbReference type="STRING" id="417292.SAMN05421806_110148"/>
<dbReference type="EMBL" id="FNFF01000010">
    <property type="protein sequence ID" value="SDK69002.1"/>
    <property type="molecule type" value="Genomic_DNA"/>
</dbReference>
<evidence type="ECO:0000313" key="3">
    <source>
        <dbReference type="EMBL" id="SDK69002.1"/>
    </source>
</evidence>
<feature type="compositionally biased region" description="Polar residues" evidence="1">
    <location>
        <begin position="219"/>
        <end position="232"/>
    </location>
</feature>
<protein>
    <submittedName>
        <fullName evidence="3">Uncharacterized protein</fullName>
    </submittedName>
</protein>
<feature type="compositionally biased region" description="Polar residues" evidence="1">
    <location>
        <begin position="139"/>
        <end position="154"/>
    </location>
</feature>
<dbReference type="Proteomes" id="UP000199155">
    <property type="component" value="Unassembled WGS sequence"/>
</dbReference>
<keyword evidence="4" id="KW-1185">Reference proteome</keyword>
<keyword evidence="2" id="KW-0812">Transmembrane</keyword>
<dbReference type="AlphaFoldDB" id="A0A1G9DYM4"/>
<reference evidence="3 4" key="1">
    <citation type="submission" date="2016-10" db="EMBL/GenBank/DDBJ databases">
        <authorList>
            <person name="de Groot N.N."/>
        </authorList>
    </citation>
    <scope>NUCLEOTIDE SEQUENCE [LARGE SCALE GENOMIC DNA]</scope>
    <source>
        <strain evidence="3 4">CGMCC 4.5727</strain>
    </source>
</reference>
<feature type="transmembrane region" description="Helical" evidence="2">
    <location>
        <begin position="62"/>
        <end position="82"/>
    </location>
</feature>
<dbReference type="OrthoDB" id="4307327at2"/>
<evidence type="ECO:0000256" key="1">
    <source>
        <dbReference type="SAM" id="MobiDB-lite"/>
    </source>
</evidence>
<feature type="compositionally biased region" description="Polar residues" evidence="1">
    <location>
        <begin position="170"/>
        <end position="182"/>
    </location>
</feature>
<proteinExistence type="predicted"/>
<keyword evidence="2" id="KW-1133">Transmembrane helix</keyword>
<keyword evidence="2" id="KW-0472">Membrane</keyword>
<organism evidence="3 4">
    <name type="scientific">Streptomyces indicus</name>
    <dbReference type="NCBI Taxonomy" id="417292"/>
    <lineage>
        <taxon>Bacteria</taxon>
        <taxon>Bacillati</taxon>
        <taxon>Actinomycetota</taxon>
        <taxon>Actinomycetes</taxon>
        <taxon>Kitasatosporales</taxon>
        <taxon>Streptomycetaceae</taxon>
        <taxon>Streptomyces</taxon>
    </lineage>
</organism>
<feature type="compositionally biased region" description="Acidic residues" evidence="1">
    <location>
        <begin position="185"/>
        <end position="194"/>
    </location>
</feature>
<dbReference type="RefSeq" id="WP_093613545.1">
    <property type="nucleotide sequence ID" value="NZ_FNFF01000010.1"/>
</dbReference>
<accession>A0A1G9DYM4</accession>
<evidence type="ECO:0000256" key="2">
    <source>
        <dbReference type="SAM" id="Phobius"/>
    </source>
</evidence>
<evidence type="ECO:0000313" key="4">
    <source>
        <dbReference type="Proteomes" id="UP000199155"/>
    </source>
</evidence>